<evidence type="ECO:0000259" key="6">
    <source>
        <dbReference type="PROSITE" id="PS50811"/>
    </source>
</evidence>
<dbReference type="InterPro" id="IPR036576">
    <property type="entry name" value="WRKY_dom_sf"/>
</dbReference>
<dbReference type="Proteomes" id="UP000026961">
    <property type="component" value="Chromosome 9"/>
</dbReference>
<evidence type="ECO:0000256" key="5">
    <source>
        <dbReference type="ARBA" id="ARBA00023242"/>
    </source>
</evidence>
<dbReference type="Gene3D" id="2.20.25.80">
    <property type="entry name" value="WRKY domain"/>
    <property type="match status" value="2"/>
</dbReference>
<keyword evidence="2" id="KW-0805">Transcription regulation</keyword>
<evidence type="ECO:0000313" key="7">
    <source>
        <dbReference type="EnsemblPlants" id="OGLUM09G03660.1"/>
    </source>
</evidence>
<dbReference type="eggNOG" id="ENOG502R6HA">
    <property type="taxonomic scope" value="Eukaryota"/>
</dbReference>
<organism evidence="7">
    <name type="scientific">Oryza glumipatula</name>
    <dbReference type="NCBI Taxonomy" id="40148"/>
    <lineage>
        <taxon>Eukaryota</taxon>
        <taxon>Viridiplantae</taxon>
        <taxon>Streptophyta</taxon>
        <taxon>Embryophyta</taxon>
        <taxon>Tracheophyta</taxon>
        <taxon>Spermatophyta</taxon>
        <taxon>Magnoliopsida</taxon>
        <taxon>Liliopsida</taxon>
        <taxon>Poales</taxon>
        <taxon>Poaceae</taxon>
        <taxon>BOP clade</taxon>
        <taxon>Oryzoideae</taxon>
        <taxon>Oryzeae</taxon>
        <taxon>Oryzinae</taxon>
        <taxon>Oryza</taxon>
    </lineage>
</organism>
<feature type="domain" description="WRKY" evidence="6">
    <location>
        <begin position="35"/>
        <end position="71"/>
    </location>
</feature>
<accession>A0A0E0B0I2</accession>
<dbReference type="PANTHER" id="PTHR31282">
    <property type="entry name" value="WRKY TRANSCRIPTION FACTOR 21-RELATED"/>
    <property type="match status" value="1"/>
</dbReference>
<dbReference type="EnsemblPlants" id="OGLUM09G03660.1">
    <property type="protein sequence ID" value="OGLUM09G03660.1"/>
    <property type="gene ID" value="OGLUM09G03660"/>
</dbReference>
<name>A0A0E0B0I2_9ORYZ</name>
<dbReference type="GO" id="GO:0005634">
    <property type="term" value="C:nucleus"/>
    <property type="evidence" value="ECO:0007669"/>
    <property type="project" value="UniProtKB-SubCell"/>
</dbReference>
<evidence type="ECO:0000256" key="3">
    <source>
        <dbReference type="ARBA" id="ARBA00023125"/>
    </source>
</evidence>
<dbReference type="HOGENOM" id="CLU_763740_0_0_1"/>
<dbReference type="InterPro" id="IPR003657">
    <property type="entry name" value="WRKY_dom"/>
</dbReference>
<dbReference type="PROSITE" id="PS50811">
    <property type="entry name" value="WRKY"/>
    <property type="match status" value="2"/>
</dbReference>
<dbReference type="GO" id="GO:0043565">
    <property type="term" value="F:sequence-specific DNA binding"/>
    <property type="evidence" value="ECO:0007669"/>
    <property type="project" value="InterPro"/>
</dbReference>
<dbReference type="Gramene" id="OGLUM09G03660.1">
    <property type="protein sequence ID" value="OGLUM09G03660.1"/>
    <property type="gene ID" value="OGLUM09G03660"/>
</dbReference>
<reference evidence="7" key="2">
    <citation type="submission" date="2018-05" db="EMBL/GenBank/DDBJ databases">
        <title>OgluRS3 (Oryza glumaepatula Reference Sequence Version 3).</title>
        <authorList>
            <person name="Zhang J."/>
            <person name="Kudrna D."/>
            <person name="Lee S."/>
            <person name="Talag J."/>
            <person name="Welchert J."/>
            <person name="Wing R.A."/>
        </authorList>
    </citation>
    <scope>NUCLEOTIDE SEQUENCE [LARGE SCALE GENOMIC DNA]</scope>
</reference>
<keyword evidence="5" id="KW-0539">Nucleus</keyword>
<dbReference type="Pfam" id="PF03106">
    <property type="entry name" value="WRKY"/>
    <property type="match status" value="2"/>
</dbReference>
<keyword evidence="3" id="KW-0238">DNA-binding</keyword>
<dbReference type="InterPro" id="IPR044810">
    <property type="entry name" value="WRKY_plant"/>
</dbReference>
<evidence type="ECO:0000256" key="1">
    <source>
        <dbReference type="ARBA" id="ARBA00004123"/>
    </source>
</evidence>
<dbReference type="GO" id="GO:0003700">
    <property type="term" value="F:DNA-binding transcription factor activity"/>
    <property type="evidence" value="ECO:0007669"/>
    <property type="project" value="InterPro"/>
</dbReference>
<comment type="subcellular location">
    <subcellularLocation>
        <location evidence="1">Nucleus</location>
    </subcellularLocation>
</comment>
<evidence type="ECO:0000256" key="4">
    <source>
        <dbReference type="ARBA" id="ARBA00023163"/>
    </source>
</evidence>
<keyword evidence="8" id="KW-1185">Reference proteome</keyword>
<reference evidence="7" key="1">
    <citation type="submission" date="2015-04" db="UniProtKB">
        <authorList>
            <consortium name="EnsemblPlants"/>
        </authorList>
    </citation>
    <scope>IDENTIFICATION</scope>
</reference>
<protein>
    <recommendedName>
        <fullName evidence="6">WRKY domain-containing protein</fullName>
    </recommendedName>
</protein>
<sequence>MNEVVNNGCIIGSFRACRKNVQHTCSVVTATPDYDGYEWRKYGQKSISKTKHSRSYYKCTNQKEQGCMATKTMSANIESFCCIDHRMIIQEMKREHGLLIDLKNHIIPILRFNNVQADHIVHAFDDILCCSNGIISKIQAEVCDGGNSDPGIDKGNGRNALDNMKVFIEDGTVTKNKRRKNAQHTGSVVTATPDYDGYEWRKYGQKSISKTKHSRSYYRCTNQKGQGCMATKTVQQIENDNSSNSVVKLYNVDYFGKHTCKFGNDMVCPDIVETDSPKYSSINDKYASTRLTNHSDDHQPKNDMKPENLFAVPDMSLFSENMWDIIFEDVTMNSTFSLEQEAKDSWIKHQQESTIHLVQYRHSQHTRTHPYERMHANPTPMSIFEDCAGKYLRLTKSPQAPRYRRVRRLPLEAQRR</sequence>
<dbReference type="AlphaFoldDB" id="A0A0E0B0I2"/>
<evidence type="ECO:0000256" key="2">
    <source>
        <dbReference type="ARBA" id="ARBA00023015"/>
    </source>
</evidence>
<feature type="domain" description="WRKY" evidence="6">
    <location>
        <begin position="196"/>
        <end position="240"/>
    </location>
</feature>
<dbReference type="SUPFAM" id="SSF118290">
    <property type="entry name" value="WRKY DNA-binding domain"/>
    <property type="match status" value="2"/>
</dbReference>
<evidence type="ECO:0000313" key="8">
    <source>
        <dbReference type="Proteomes" id="UP000026961"/>
    </source>
</evidence>
<proteinExistence type="predicted"/>
<keyword evidence="4" id="KW-0804">Transcription</keyword>
<dbReference type="SMART" id="SM00774">
    <property type="entry name" value="WRKY"/>
    <property type="match status" value="2"/>
</dbReference>